<reference evidence="3" key="1">
    <citation type="submission" date="2025-08" db="UniProtKB">
        <authorList>
            <consortium name="RefSeq"/>
        </authorList>
    </citation>
    <scope>IDENTIFICATION</scope>
    <source>
        <tissue evidence="3">Muscle</tissue>
    </source>
</reference>
<organism evidence="2 3">
    <name type="scientific">Phyllostomus discolor</name>
    <name type="common">pale spear-nosed bat</name>
    <dbReference type="NCBI Taxonomy" id="89673"/>
    <lineage>
        <taxon>Eukaryota</taxon>
        <taxon>Metazoa</taxon>
        <taxon>Chordata</taxon>
        <taxon>Craniata</taxon>
        <taxon>Vertebrata</taxon>
        <taxon>Euteleostomi</taxon>
        <taxon>Mammalia</taxon>
        <taxon>Eutheria</taxon>
        <taxon>Laurasiatheria</taxon>
        <taxon>Chiroptera</taxon>
        <taxon>Yangochiroptera</taxon>
        <taxon>Phyllostomidae</taxon>
        <taxon>Phyllostominae</taxon>
        <taxon>Phyllostomus</taxon>
    </lineage>
</organism>
<evidence type="ECO:0000256" key="1">
    <source>
        <dbReference type="SAM" id="MobiDB-lite"/>
    </source>
</evidence>
<dbReference type="Proteomes" id="UP000504628">
    <property type="component" value="Chromosome 13"/>
</dbReference>
<feature type="compositionally biased region" description="Low complexity" evidence="1">
    <location>
        <begin position="505"/>
        <end position="517"/>
    </location>
</feature>
<feature type="compositionally biased region" description="Low complexity" evidence="1">
    <location>
        <begin position="635"/>
        <end position="654"/>
    </location>
</feature>
<feature type="compositionally biased region" description="Low complexity" evidence="1">
    <location>
        <begin position="618"/>
        <end position="627"/>
    </location>
</feature>
<feature type="region of interest" description="Disordered" evidence="1">
    <location>
        <begin position="177"/>
        <end position="205"/>
    </location>
</feature>
<proteinExistence type="predicted"/>
<sequence>MPWMPDQGAAGAASPDSPQHRKTHQLPRTARPEDSPAEDRKGRPVDDMSRADTVQKRSLLGSGRPLSPGARFPEALSLTGSDPPASSPRASQFLSTTGCAPTARPTAGTVLCRDPSRGGALGLDPTPASDLCSTPPPHNNSDSRRRNTAALTSSFRKLADRQGEGLRFPAEVCCAPSSLSPTCSGSNRSGERATKNSSAHLSPGPTSTLHPLFAAASLGALAVPLLPEWRPRGSSSRPIHPRPATPGPALAARTASPDGRAVTPTGARSATCTPTAACGLSQLTPQHPVTRVLPPPEAPFSREGTPALVPVYSPPHPRPQRLNPLPRRPSAETALRPGTFVDQNRRPPSHARVRRVASVDTPPPSAGAHGTRGAQTPHTNQPRSARAGPNSSRLPAPSSSRGAQVAAPTSRARPRAGRSPEPGLQEPGGPWTAARGPCAPLPPGTGRRAAAQRGPSLARGAARAPHVRPVPRGRHLPRCARSPVSRGGPAGAPRSLPRARRRPGAPRLAGHGPAARRPAGERDPRPGRAAAPAAAGSERARAGPRSHSGRRGVRPGRRPTLRGAEGGRDGPAAGSPPRAPSPAPRAPRPRSSPPLRPPPPLPRDPRRPPLRRPRPRLRSPASGSSSRENSGPFNAPTLSAPASSAPRPASQTSAMWRRIYDQRWAPPPSSAANPALRAPALAPPPAARAPGAVRRPRTMAVSAAG</sequence>
<evidence type="ECO:0000313" key="2">
    <source>
        <dbReference type="Proteomes" id="UP000504628"/>
    </source>
</evidence>
<feature type="region of interest" description="Disordered" evidence="1">
    <location>
        <begin position="231"/>
        <end position="705"/>
    </location>
</feature>
<dbReference type="InParanoid" id="A0A6J2N3B2"/>
<protein>
    <submittedName>
        <fullName evidence="3">Nascent polypeptide-associated complex subunit alpha, muscle-specific form-like</fullName>
    </submittedName>
</protein>
<dbReference type="KEGG" id="pdic:114510268"/>
<gene>
    <name evidence="3" type="primary">LOC114510268</name>
</gene>
<dbReference type="AlphaFoldDB" id="A0A6J2N3B2"/>
<evidence type="ECO:0000313" key="3">
    <source>
        <dbReference type="RefSeq" id="XP_028384718.1"/>
    </source>
</evidence>
<feature type="compositionally biased region" description="Low complexity" evidence="1">
    <location>
        <begin position="670"/>
        <end position="680"/>
    </location>
</feature>
<dbReference type="RefSeq" id="XP_028384718.1">
    <property type="nucleotide sequence ID" value="XM_028528917.1"/>
</dbReference>
<accession>A0A6J2N3B2</accession>
<feature type="compositionally biased region" description="Pro residues" evidence="1">
    <location>
        <begin position="577"/>
        <end position="602"/>
    </location>
</feature>
<dbReference type="GeneID" id="114510268"/>
<feature type="region of interest" description="Disordered" evidence="1">
    <location>
        <begin position="1"/>
        <end position="156"/>
    </location>
</feature>
<feature type="compositionally biased region" description="Basic residues" evidence="1">
    <location>
        <begin position="608"/>
        <end position="617"/>
    </location>
</feature>
<feature type="compositionally biased region" description="Polar residues" evidence="1">
    <location>
        <begin position="177"/>
        <end position="188"/>
    </location>
</feature>
<feature type="compositionally biased region" description="Low complexity" evidence="1">
    <location>
        <begin position="527"/>
        <end position="537"/>
    </location>
</feature>
<feature type="compositionally biased region" description="Basic and acidic residues" evidence="1">
    <location>
        <begin position="30"/>
        <end position="55"/>
    </location>
</feature>
<feature type="compositionally biased region" description="Polar residues" evidence="1">
    <location>
        <begin position="88"/>
        <end position="99"/>
    </location>
</feature>
<keyword evidence="2" id="KW-1185">Reference proteome</keyword>
<feature type="compositionally biased region" description="Polar residues" evidence="1">
    <location>
        <begin position="373"/>
        <end position="402"/>
    </location>
</feature>
<feature type="compositionally biased region" description="Polar residues" evidence="1">
    <location>
        <begin position="195"/>
        <end position="205"/>
    </location>
</feature>
<name>A0A6J2N3B2_9CHIR</name>
<feature type="compositionally biased region" description="Basic residues" evidence="1">
    <location>
        <begin position="542"/>
        <end position="560"/>
    </location>
</feature>
<feature type="compositionally biased region" description="Basic residues" evidence="1">
    <location>
        <begin position="465"/>
        <end position="478"/>
    </location>
</feature>